<dbReference type="InterPro" id="IPR055355">
    <property type="entry name" value="ZP-C"/>
</dbReference>
<dbReference type="InterPro" id="IPR051148">
    <property type="entry name" value="Zona_Pellucida_Domain_gp"/>
</dbReference>
<comment type="caution">
    <text evidence="17">Lacks conserved residue(s) required for the propagation of feature annotation.</text>
</comment>
<evidence type="ECO:0000256" key="3">
    <source>
        <dbReference type="ARBA" id="ARBA00022525"/>
    </source>
</evidence>
<evidence type="ECO:0000256" key="4">
    <source>
        <dbReference type="ARBA" id="ARBA00022530"/>
    </source>
</evidence>
<feature type="region of interest" description="Disordered" evidence="18">
    <location>
        <begin position="32"/>
        <end position="65"/>
    </location>
</feature>
<reference evidence="22" key="1">
    <citation type="journal article" date="2023" name="Front. Mar. Sci.">
        <title>A new Merluccius polli reference genome to investigate the effects of global change in West African waters.</title>
        <authorList>
            <person name="Mateo J.L."/>
            <person name="Blanco-Fernandez C."/>
            <person name="Garcia-Vazquez E."/>
            <person name="Machado-Schiaffino G."/>
        </authorList>
    </citation>
    <scope>NUCLEOTIDE SEQUENCE</scope>
    <source>
        <strain evidence="22">C29</strain>
        <tissue evidence="22">Fin</tissue>
    </source>
</reference>
<gene>
    <name evidence="22" type="primary">ZP1</name>
    <name evidence="22" type="ORF">N1851_006238</name>
</gene>
<keyword evidence="7" id="KW-1133">Transmembrane helix</keyword>
<dbReference type="Gene3D" id="4.10.110.10">
    <property type="entry name" value="Spasmolytic Protein, domain 1"/>
    <property type="match status" value="1"/>
</dbReference>
<dbReference type="GO" id="GO:0060468">
    <property type="term" value="P:prevention of polyspermy"/>
    <property type="evidence" value="ECO:0007669"/>
    <property type="project" value="TreeGrafter"/>
</dbReference>
<dbReference type="PROSITE" id="PS51034">
    <property type="entry name" value="ZP_2"/>
    <property type="match status" value="1"/>
</dbReference>
<evidence type="ECO:0000256" key="6">
    <source>
        <dbReference type="ARBA" id="ARBA00022692"/>
    </source>
</evidence>
<sequence length="436" mass="47382">MARHLSATLVVALVLLRCCAGTVHRPIIIQHRRQSSKGQYNDPEQLKGVPVPQQPNTKLPQLPPAPAQNCDVAIGQRVPCGAPDISASACNAISCCFDNNGCFYGKAVTVQCTKDAHFIVVVARDATLPNIDLESIALLGSGAGCTYVDSNSAFAIFHFPVLACGSVVMEEPGVIIYENRMSSSYEVDAGLLGSVTRDSSYELLFQCRYLGTSVETLVVDVIPLQTGPLPVAAFGPIQAELRLANGKCVTKGCDEVDAAYSSFYVDSDYPVIKALREQVFIELRLLDKTDPNLVLTLGRCWTTTTPNPHNLPQWDICVDGCPYKGDRYLSSLIPVDASSGIDFPSHYRRVMFKMFTFVEQNAMTPLKKQVEQNAMTPLKEQVYIHCSIAVCTPGPGESCQVNCPRRNKRGTSGSTVEKAQKIVVTSGLLEIIANDE</sequence>
<dbReference type="Gene3D" id="2.60.40.3210">
    <property type="entry name" value="Zona pellucida, ZP-N domain"/>
    <property type="match status" value="1"/>
</dbReference>
<feature type="disulfide bond" evidence="17">
    <location>
        <begin position="70"/>
        <end position="96"/>
    </location>
</feature>
<dbReference type="AlphaFoldDB" id="A0AA47N5Q2"/>
<dbReference type="Proteomes" id="UP001174136">
    <property type="component" value="Unassembled WGS sequence"/>
</dbReference>
<evidence type="ECO:0000256" key="8">
    <source>
        <dbReference type="ARBA" id="ARBA00023136"/>
    </source>
</evidence>
<dbReference type="GO" id="GO:0032190">
    <property type="term" value="F:acrosin binding"/>
    <property type="evidence" value="ECO:0007669"/>
    <property type="project" value="TreeGrafter"/>
</dbReference>
<dbReference type="GO" id="GO:0035804">
    <property type="term" value="F:structural constituent of egg coat"/>
    <property type="evidence" value="ECO:0007669"/>
    <property type="project" value="TreeGrafter"/>
</dbReference>
<protein>
    <recommendedName>
        <fullName evidence="14">Zona pellucida sperm-binding protein 4</fullName>
    </recommendedName>
    <alternativeName>
        <fullName evidence="16">Zona pellucida glycoprotein 4</fullName>
    </alternativeName>
    <alternativeName>
        <fullName evidence="15">Zona pellucida protein B</fullName>
    </alternativeName>
</protein>
<keyword evidence="6" id="KW-0812">Transmembrane</keyword>
<evidence type="ECO:0000256" key="1">
    <source>
        <dbReference type="ARBA" id="ARBA00004251"/>
    </source>
</evidence>
<dbReference type="InterPro" id="IPR055356">
    <property type="entry name" value="ZP-N"/>
</dbReference>
<evidence type="ECO:0000256" key="15">
    <source>
        <dbReference type="ARBA" id="ARBA00042273"/>
    </source>
</evidence>
<evidence type="ECO:0000259" key="20">
    <source>
        <dbReference type="PROSITE" id="PS51034"/>
    </source>
</evidence>
<evidence type="ECO:0000313" key="23">
    <source>
        <dbReference type="Proteomes" id="UP001174136"/>
    </source>
</evidence>
<evidence type="ECO:0000313" key="22">
    <source>
        <dbReference type="EMBL" id="KAK0152329.1"/>
    </source>
</evidence>
<evidence type="ECO:0000256" key="5">
    <source>
        <dbReference type="ARBA" id="ARBA00022685"/>
    </source>
</evidence>
<evidence type="ECO:0000256" key="7">
    <source>
        <dbReference type="ARBA" id="ARBA00022989"/>
    </source>
</evidence>
<keyword evidence="10" id="KW-0325">Glycoprotein</keyword>
<evidence type="ECO:0000256" key="12">
    <source>
        <dbReference type="ARBA" id="ARBA00024183"/>
    </source>
</evidence>
<keyword evidence="19" id="KW-0732">Signal</keyword>
<dbReference type="InterPro" id="IPR044913">
    <property type="entry name" value="P_trefoil_dom_sf"/>
</dbReference>
<keyword evidence="3" id="KW-0964">Secreted</keyword>
<comment type="caution">
    <text evidence="22">The sequence shown here is derived from an EMBL/GenBank/DDBJ whole genome shotgun (WGS) entry which is preliminary data.</text>
</comment>
<dbReference type="PROSITE" id="PS51448">
    <property type="entry name" value="P_TREFOIL_2"/>
    <property type="match status" value="1"/>
</dbReference>
<dbReference type="CDD" id="cd00111">
    <property type="entry name" value="Trefoil"/>
    <property type="match status" value="1"/>
</dbReference>
<evidence type="ECO:0000259" key="21">
    <source>
        <dbReference type="PROSITE" id="PS51448"/>
    </source>
</evidence>
<evidence type="ECO:0000256" key="10">
    <source>
        <dbReference type="ARBA" id="ARBA00023180"/>
    </source>
</evidence>
<keyword evidence="23" id="KW-1185">Reference proteome</keyword>
<feature type="domain" description="ZP" evidence="20">
    <location>
        <begin position="111"/>
        <end position="406"/>
    </location>
</feature>
<dbReference type="PANTHER" id="PTHR23343:SF31">
    <property type="entry name" value="ZONA PELLUCIDA SPERM-BINDING PROTEIN 4"/>
    <property type="match status" value="1"/>
</dbReference>
<evidence type="ECO:0000256" key="9">
    <source>
        <dbReference type="ARBA" id="ARBA00023157"/>
    </source>
</evidence>
<comment type="function">
    <text evidence="13">Component of the zona pellucida, an extracellular matrix surrounding oocytes which mediates sperm binding, induction of the acrosome reaction and prevents post-fertilization polyspermy. The zona pellucida is composed of 3 to 4 glycoproteins, ZP1, ZP2, ZP3, and ZP4. ZP4 may act as a sperm receptor.</text>
</comment>
<proteinExistence type="predicted"/>
<dbReference type="SMART" id="SM00018">
    <property type="entry name" value="PD"/>
    <property type="match status" value="1"/>
</dbReference>
<evidence type="ECO:0000256" key="19">
    <source>
        <dbReference type="SAM" id="SignalP"/>
    </source>
</evidence>
<dbReference type="InterPro" id="IPR042235">
    <property type="entry name" value="ZP-C_dom"/>
</dbReference>
<dbReference type="Pfam" id="PF23344">
    <property type="entry name" value="ZP-N"/>
    <property type="match status" value="1"/>
</dbReference>
<comment type="subcellular location">
    <subcellularLocation>
        <location evidence="1">Cell membrane</location>
        <topology evidence="1">Single-pass type I membrane protein</topology>
    </subcellularLocation>
    <subcellularLocation>
        <location evidence="12">Zona pellucida</location>
    </subcellularLocation>
</comment>
<evidence type="ECO:0000256" key="2">
    <source>
        <dbReference type="ARBA" id="ARBA00022475"/>
    </source>
</evidence>
<feature type="domain" description="P-type" evidence="21">
    <location>
        <begin position="68"/>
        <end position="106"/>
    </location>
</feature>
<accession>A0AA47N5Q2</accession>
<keyword evidence="9 17" id="KW-1015">Disulfide bond</keyword>
<organism evidence="22 23">
    <name type="scientific">Merluccius polli</name>
    <name type="common">Benguela hake</name>
    <name type="synonym">Merluccius cadenati</name>
    <dbReference type="NCBI Taxonomy" id="89951"/>
    <lineage>
        <taxon>Eukaryota</taxon>
        <taxon>Metazoa</taxon>
        <taxon>Chordata</taxon>
        <taxon>Craniata</taxon>
        <taxon>Vertebrata</taxon>
        <taxon>Euteleostomi</taxon>
        <taxon>Actinopterygii</taxon>
        <taxon>Neopterygii</taxon>
        <taxon>Teleostei</taxon>
        <taxon>Neoteleostei</taxon>
        <taxon>Acanthomorphata</taxon>
        <taxon>Zeiogadaria</taxon>
        <taxon>Gadariae</taxon>
        <taxon>Gadiformes</taxon>
        <taxon>Gadoidei</taxon>
        <taxon>Merlucciidae</taxon>
        <taxon>Merluccius</taxon>
    </lineage>
</organism>
<feature type="chain" id="PRO_5041312299" description="Zona pellucida sperm-binding protein 4" evidence="19">
    <location>
        <begin position="22"/>
        <end position="436"/>
    </location>
</feature>
<keyword evidence="5" id="KW-0165">Cleavage on pair of basic residues</keyword>
<dbReference type="Pfam" id="PF00088">
    <property type="entry name" value="Trefoil"/>
    <property type="match status" value="1"/>
</dbReference>
<dbReference type="EMBL" id="JAOPHQ010001132">
    <property type="protein sequence ID" value="KAK0152329.1"/>
    <property type="molecule type" value="Genomic_DNA"/>
</dbReference>
<dbReference type="GO" id="GO:0005886">
    <property type="term" value="C:plasma membrane"/>
    <property type="evidence" value="ECO:0007669"/>
    <property type="project" value="UniProtKB-SubCell"/>
</dbReference>
<dbReference type="SMART" id="SM00241">
    <property type="entry name" value="ZP"/>
    <property type="match status" value="1"/>
</dbReference>
<dbReference type="InterPro" id="IPR000519">
    <property type="entry name" value="P_trefoil_dom"/>
</dbReference>
<dbReference type="GO" id="GO:0007339">
    <property type="term" value="P:binding of sperm to zona pellucida"/>
    <property type="evidence" value="ECO:0007669"/>
    <property type="project" value="TreeGrafter"/>
</dbReference>
<dbReference type="GO" id="GO:0035805">
    <property type="term" value="C:egg coat"/>
    <property type="evidence" value="ECO:0007669"/>
    <property type="project" value="UniProtKB-SubCell"/>
</dbReference>
<dbReference type="Gene3D" id="2.60.40.4100">
    <property type="entry name" value="Zona pellucida, ZP-C domain"/>
    <property type="match status" value="1"/>
</dbReference>
<feature type="signal peptide" evidence="19">
    <location>
        <begin position="1"/>
        <end position="21"/>
    </location>
</feature>
<evidence type="ECO:0000256" key="17">
    <source>
        <dbReference type="PROSITE-ProRule" id="PRU00779"/>
    </source>
</evidence>
<keyword evidence="4" id="KW-0272">Extracellular matrix</keyword>
<evidence type="ECO:0000256" key="11">
    <source>
        <dbReference type="ARBA" id="ARBA00023279"/>
    </source>
</evidence>
<evidence type="ECO:0000256" key="16">
    <source>
        <dbReference type="ARBA" id="ARBA00042573"/>
    </source>
</evidence>
<feature type="disulfide bond" evidence="17">
    <location>
        <begin position="80"/>
        <end position="95"/>
    </location>
</feature>
<dbReference type="PANTHER" id="PTHR23343">
    <property type="entry name" value="ZONA PELLUCIDA SPERM-BINDING PROTEIN"/>
    <property type="match status" value="1"/>
</dbReference>
<dbReference type="Pfam" id="PF00100">
    <property type="entry name" value="Zona_pellucida"/>
    <property type="match status" value="1"/>
</dbReference>
<keyword evidence="2" id="KW-1003">Cell membrane</keyword>
<dbReference type="InterPro" id="IPR001507">
    <property type="entry name" value="ZP_dom"/>
</dbReference>
<keyword evidence="8" id="KW-0472">Membrane</keyword>
<evidence type="ECO:0000256" key="18">
    <source>
        <dbReference type="SAM" id="MobiDB-lite"/>
    </source>
</evidence>
<evidence type="ECO:0000256" key="14">
    <source>
        <dbReference type="ARBA" id="ARBA00040238"/>
    </source>
</evidence>
<name>A0AA47N5Q2_MERPO</name>
<keyword evidence="11" id="KW-0278">Fertilization</keyword>
<evidence type="ECO:0000256" key="13">
    <source>
        <dbReference type="ARBA" id="ARBA00037545"/>
    </source>
</evidence>
<dbReference type="SUPFAM" id="SSF57492">
    <property type="entry name" value="Trefoil"/>
    <property type="match status" value="1"/>
</dbReference>